<dbReference type="GO" id="GO:1901678">
    <property type="term" value="P:iron coordination entity transport"/>
    <property type="evidence" value="ECO:0007669"/>
    <property type="project" value="UniProtKB-ARBA"/>
</dbReference>
<evidence type="ECO:0000256" key="4">
    <source>
        <dbReference type="ARBA" id="ARBA00022729"/>
    </source>
</evidence>
<evidence type="ECO:0000259" key="8">
    <source>
        <dbReference type="PROSITE" id="PS50983"/>
    </source>
</evidence>
<dbReference type="AlphaFoldDB" id="A0A1I4MMN3"/>
<evidence type="ECO:0000313" key="9">
    <source>
        <dbReference type="EMBL" id="SFM04343.1"/>
    </source>
</evidence>
<evidence type="ECO:0000256" key="2">
    <source>
        <dbReference type="ARBA" id="ARBA00008814"/>
    </source>
</evidence>
<evidence type="ECO:0000256" key="7">
    <source>
        <dbReference type="SAM" id="SignalP"/>
    </source>
</evidence>
<evidence type="ECO:0000313" key="10">
    <source>
        <dbReference type="Proteomes" id="UP000199668"/>
    </source>
</evidence>
<sequence length="344" mass="37757">MKRSKTFYIALLSAVMMLALAACGVGSDSGSNDDSGSGGEESSESTDESSSSETITVTDATGEETQLEETPQNIVVLEWVYAEDLLALGVQPEGMADIEGYKSWVNIEPSLSESVTDVGTRQEPSLEEIAQLEPDLIITSMSRHEGISDELNDIAPTLMFQPYPEEGQGNQYEEMESTFQKIAKAVDKQDQAEQVLSDLEESYSELETQLTESGMDGTEILLSQAFSSNETATLRLFTDNSMVMQILNKIGLNNAFDGSDFESYGYVSGTVEDLEPYQDAHFMHITQEDDNVFENQLNGNPVWENLNFVQEDRLYALPGDTWTFGGPLAAEVFAEEAVEALTAQ</sequence>
<accession>A0A1I4MMN3</accession>
<comment type="subcellular location">
    <subcellularLocation>
        <location evidence="1">Cell membrane</location>
        <topology evidence="1">Lipid-anchor</topology>
    </subcellularLocation>
</comment>
<evidence type="ECO:0000256" key="1">
    <source>
        <dbReference type="ARBA" id="ARBA00004193"/>
    </source>
</evidence>
<keyword evidence="4 7" id="KW-0732">Signal</keyword>
<organism evidence="9 10">
    <name type="scientific">Salibacterium qingdaonense</name>
    <dbReference type="NCBI Taxonomy" id="266892"/>
    <lineage>
        <taxon>Bacteria</taxon>
        <taxon>Bacillati</taxon>
        <taxon>Bacillota</taxon>
        <taxon>Bacilli</taxon>
        <taxon>Bacillales</taxon>
        <taxon>Bacillaceae</taxon>
    </lineage>
</organism>
<dbReference type="Gene3D" id="3.40.50.1980">
    <property type="entry name" value="Nitrogenase molybdenum iron protein domain"/>
    <property type="match status" value="2"/>
</dbReference>
<name>A0A1I4MMN3_9BACI</name>
<dbReference type="Proteomes" id="UP000199668">
    <property type="component" value="Unassembled WGS sequence"/>
</dbReference>
<comment type="similarity">
    <text evidence="2">Belongs to the bacterial solute-binding protein 8 family.</text>
</comment>
<keyword evidence="10" id="KW-1185">Reference proteome</keyword>
<dbReference type="PANTHER" id="PTHR30532:SF29">
    <property type="entry name" value="FE(3+) DICITRATE-BINDING PERIPLASMIC PROTEIN"/>
    <property type="match status" value="1"/>
</dbReference>
<feature type="coiled-coil region" evidence="5">
    <location>
        <begin position="182"/>
        <end position="209"/>
    </location>
</feature>
<reference evidence="9 10" key="1">
    <citation type="submission" date="2016-10" db="EMBL/GenBank/DDBJ databases">
        <authorList>
            <person name="de Groot N.N."/>
        </authorList>
    </citation>
    <scope>NUCLEOTIDE SEQUENCE [LARGE SCALE GENOMIC DNA]</scope>
    <source>
        <strain evidence="9 10">CGMCC 1.6134</strain>
    </source>
</reference>
<evidence type="ECO:0000256" key="5">
    <source>
        <dbReference type="SAM" id="Coils"/>
    </source>
</evidence>
<dbReference type="InterPro" id="IPR002491">
    <property type="entry name" value="ABC_transptr_periplasmic_BD"/>
</dbReference>
<dbReference type="EMBL" id="FOTY01000012">
    <property type="protein sequence ID" value="SFM04343.1"/>
    <property type="molecule type" value="Genomic_DNA"/>
</dbReference>
<feature type="region of interest" description="Disordered" evidence="6">
    <location>
        <begin position="26"/>
        <end position="68"/>
    </location>
</feature>
<feature type="compositionally biased region" description="Low complexity" evidence="6">
    <location>
        <begin position="26"/>
        <end position="35"/>
    </location>
</feature>
<dbReference type="PRINTS" id="PR01715">
    <property type="entry name" value="FERRIBNDNGPP"/>
</dbReference>
<dbReference type="InterPro" id="IPR051313">
    <property type="entry name" value="Bact_iron-sidero_bind"/>
</dbReference>
<keyword evidence="3" id="KW-0813">Transport</keyword>
<dbReference type="SUPFAM" id="SSF53807">
    <property type="entry name" value="Helical backbone' metal receptor"/>
    <property type="match status" value="1"/>
</dbReference>
<gene>
    <name evidence="9" type="ORF">SAMN04488054_11279</name>
</gene>
<dbReference type="OrthoDB" id="9793175at2"/>
<dbReference type="CDD" id="cd01146">
    <property type="entry name" value="FhuD"/>
    <property type="match status" value="1"/>
</dbReference>
<keyword evidence="5" id="KW-0175">Coiled coil</keyword>
<dbReference type="PROSITE" id="PS50983">
    <property type="entry name" value="FE_B12_PBP"/>
    <property type="match status" value="1"/>
</dbReference>
<dbReference type="PANTHER" id="PTHR30532">
    <property type="entry name" value="IRON III DICITRATE-BINDING PERIPLASMIC PROTEIN"/>
    <property type="match status" value="1"/>
</dbReference>
<dbReference type="GO" id="GO:0030288">
    <property type="term" value="C:outer membrane-bounded periplasmic space"/>
    <property type="evidence" value="ECO:0007669"/>
    <property type="project" value="TreeGrafter"/>
</dbReference>
<dbReference type="Pfam" id="PF01497">
    <property type="entry name" value="Peripla_BP_2"/>
    <property type="match status" value="1"/>
</dbReference>
<dbReference type="STRING" id="266892.SAMN04488054_11279"/>
<feature type="chain" id="PRO_5011670594" evidence="7">
    <location>
        <begin position="22"/>
        <end position="344"/>
    </location>
</feature>
<feature type="signal peptide" evidence="7">
    <location>
        <begin position="1"/>
        <end position="21"/>
    </location>
</feature>
<dbReference type="RefSeq" id="WP_090927041.1">
    <property type="nucleotide sequence ID" value="NZ_FOTY01000012.1"/>
</dbReference>
<protein>
    <submittedName>
        <fullName evidence="9">Iron complex transport system substrate-binding protein</fullName>
    </submittedName>
</protein>
<evidence type="ECO:0000256" key="3">
    <source>
        <dbReference type="ARBA" id="ARBA00022448"/>
    </source>
</evidence>
<feature type="domain" description="Fe/B12 periplasmic-binding" evidence="8">
    <location>
        <begin position="73"/>
        <end position="344"/>
    </location>
</feature>
<dbReference type="PROSITE" id="PS51257">
    <property type="entry name" value="PROKAR_LIPOPROTEIN"/>
    <property type="match status" value="1"/>
</dbReference>
<evidence type="ECO:0000256" key="6">
    <source>
        <dbReference type="SAM" id="MobiDB-lite"/>
    </source>
</evidence>
<proteinExistence type="inferred from homology"/>
<dbReference type="GO" id="GO:0005886">
    <property type="term" value="C:plasma membrane"/>
    <property type="evidence" value="ECO:0007669"/>
    <property type="project" value="UniProtKB-SubCell"/>
</dbReference>